<accession>A0A237JXZ2</accession>
<evidence type="ECO:0000259" key="4">
    <source>
        <dbReference type="Pfam" id="PF08270"/>
    </source>
</evidence>
<feature type="domain" description="M protein trans-acting positive regulator (MGA) PRD" evidence="4">
    <location>
        <begin position="181"/>
        <end position="399"/>
    </location>
</feature>
<feature type="domain" description="Mga helix-turn-helix" evidence="3">
    <location>
        <begin position="80"/>
        <end position="166"/>
    </location>
</feature>
<organism evidence="6 7">
    <name type="scientific">Streptococcus pneumoniae</name>
    <dbReference type="NCBI Taxonomy" id="1313"/>
    <lineage>
        <taxon>Bacteria</taxon>
        <taxon>Bacillati</taxon>
        <taxon>Bacillota</taxon>
        <taxon>Bacilli</taxon>
        <taxon>Lactobacillales</taxon>
        <taxon>Streptococcaceae</taxon>
        <taxon>Streptococcus</taxon>
    </lineage>
</organism>
<name>A0A237JXZ2_STREE</name>
<dbReference type="Gene3D" id="1.10.10.10">
    <property type="entry name" value="Winged helix-like DNA-binding domain superfamily/Winged helix DNA-binding domain"/>
    <property type="match status" value="1"/>
</dbReference>
<dbReference type="Pfam" id="PF05043">
    <property type="entry name" value="Mga"/>
    <property type="match status" value="1"/>
</dbReference>
<dbReference type="InterPro" id="IPR013236">
    <property type="entry name" value="Mga_PRD_dom"/>
</dbReference>
<dbReference type="InterPro" id="IPR050661">
    <property type="entry name" value="BglG_antiterminators"/>
</dbReference>
<keyword evidence="2" id="KW-0804">Transcription</keyword>
<evidence type="ECO:0000259" key="5">
    <source>
        <dbReference type="Pfam" id="PF08280"/>
    </source>
</evidence>
<protein>
    <submittedName>
        <fullName evidence="6">Transcriptional regulator</fullName>
    </submittedName>
</protein>
<sequence length="502" mass="59832">MNYGGNTRMRNLLSTKVQRQLRLMETLIQNRNWMKLHELAEKLGCTERILKSDLNELRIAFPSINIQSSVNGIMIDLEVNTSVEDIYQYFLANSQSFQLLEYMFFNEGLPIYRTIENLYFSSANLYRLGRNITKVLSSQFQIELSFTPSEIRGNEIDIRYFFAQYFSERYYFLDWPFPDLPEEDLTEFADFFYKITNYPMRFSIYRMYKLMIAISIHRVKNGHFIDLPNHFYKEYYPLLKSIPNFQETLAYFSKHFGLEMTPDTIAQIFISFLQNDIFLDPQEFFNSLEDNSQARYSYQLLSQILERLSKQYKITFTNHDELIWHLHNTAFFERQEIFSTPILFEQKALTIKKFEVYFPDFMGSARQELAQYRQAIGQHDHPEQLEHLMYTILTHAENLSTQLLENRPPIKVLIISNFDHAISLTFVDMLSYYCNNRFTFDIWDELKTSPEILNQTDYDIIVSNFYIPGITKKFICRNHLSIMNLVNHLNTLSNEIHLSNTL</sequence>
<evidence type="ECO:0000256" key="1">
    <source>
        <dbReference type="ARBA" id="ARBA00023015"/>
    </source>
</evidence>
<reference evidence="6 7" key="1">
    <citation type="submission" date="2017-07" db="EMBL/GenBank/DDBJ databases">
        <title>Invasive disease caused simultaneously by more than one serotype of Streptococcus pneumoniae, South Africa.</title>
        <authorList>
            <person name="Ndlangisa K."/>
            <person name="Du Plessis M."/>
            <person name="Von Gottberg A."/>
        </authorList>
    </citation>
    <scope>NUCLEOTIDE SEQUENCE [LARGE SCALE GENOMIC DNA]</scope>
    <source>
        <strain evidence="6 7">8227-15B</strain>
    </source>
</reference>
<dbReference type="EMBL" id="NNBW01000139">
    <property type="protein sequence ID" value="OYL26880.1"/>
    <property type="molecule type" value="Genomic_DNA"/>
</dbReference>
<dbReference type="InterPro" id="IPR036388">
    <property type="entry name" value="WH-like_DNA-bd_sf"/>
</dbReference>
<dbReference type="Proteomes" id="UP000214939">
    <property type="component" value="Unassembled WGS sequence"/>
</dbReference>
<evidence type="ECO:0000259" key="3">
    <source>
        <dbReference type="Pfam" id="PF05043"/>
    </source>
</evidence>
<feature type="domain" description="M protein trans-acting positive regulator (MGA) HTH" evidence="5">
    <location>
        <begin position="14"/>
        <end position="72"/>
    </location>
</feature>
<dbReference type="PANTHER" id="PTHR30185:SF18">
    <property type="entry name" value="TRANSCRIPTIONAL REGULATOR MTLR"/>
    <property type="match status" value="1"/>
</dbReference>
<dbReference type="Pfam" id="PF08270">
    <property type="entry name" value="PRD_Mga"/>
    <property type="match status" value="1"/>
</dbReference>
<evidence type="ECO:0000313" key="7">
    <source>
        <dbReference type="Proteomes" id="UP000214939"/>
    </source>
</evidence>
<comment type="caution">
    <text evidence="6">The sequence shown here is derived from an EMBL/GenBank/DDBJ whole genome shotgun (WGS) entry which is preliminary data.</text>
</comment>
<keyword evidence="1" id="KW-0805">Transcription regulation</keyword>
<dbReference type="Pfam" id="PF08280">
    <property type="entry name" value="HTH_Mga"/>
    <property type="match status" value="1"/>
</dbReference>
<dbReference type="InterPro" id="IPR013199">
    <property type="entry name" value="HTH_Mga_DNA-bd_dom"/>
</dbReference>
<gene>
    <name evidence="6" type="ORF">A5N45_08705</name>
</gene>
<proteinExistence type="predicted"/>
<dbReference type="AlphaFoldDB" id="A0A237JXZ2"/>
<dbReference type="PANTHER" id="PTHR30185">
    <property type="entry name" value="CRYPTIC BETA-GLUCOSIDE BGL OPERON ANTITERMINATOR"/>
    <property type="match status" value="1"/>
</dbReference>
<evidence type="ECO:0000313" key="6">
    <source>
        <dbReference type="EMBL" id="OYL26880.1"/>
    </source>
</evidence>
<evidence type="ECO:0000256" key="2">
    <source>
        <dbReference type="ARBA" id="ARBA00023163"/>
    </source>
</evidence>
<dbReference type="InterPro" id="IPR007737">
    <property type="entry name" value="Mga_HTH"/>
</dbReference>